<evidence type="ECO:0000259" key="5">
    <source>
        <dbReference type="PROSITE" id="PS01180"/>
    </source>
</evidence>
<dbReference type="InterPro" id="IPR023415">
    <property type="entry name" value="LDLR_class-A_CS"/>
</dbReference>
<name>A0ABQ9FME7_TEGGR</name>
<evidence type="ECO:0000259" key="6">
    <source>
        <dbReference type="PROSITE" id="PS50240"/>
    </source>
</evidence>
<dbReference type="PROSITE" id="PS50240">
    <property type="entry name" value="TRYPSIN_DOM"/>
    <property type="match status" value="2"/>
</dbReference>
<dbReference type="EMBL" id="JARBDR010000214">
    <property type="protein sequence ID" value="KAJ8318425.1"/>
    <property type="molecule type" value="Genomic_DNA"/>
</dbReference>
<dbReference type="Pfam" id="PF00089">
    <property type="entry name" value="Trypsin"/>
    <property type="match status" value="2"/>
</dbReference>
<feature type="domain" description="CUB" evidence="5">
    <location>
        <begin position="113"/>
        <end position="229"/>
    </location>
</feature>
<dbReference type="Proteomes" id="UP001217089">
    <property type="component" value="Unassembled WGS sequence"/>
</dbReference>
<dbReference type="CDD" id="cd00112">
    <property type="entry name" value="LDLa"/>
    <property type="match status" value="3"/>
</dbReference>
<evidence type="ECO:0000256" key="2">
    <source>
        <dbReference type="PROSITE-ProRule" id="PRU00059"/>
    </source>
</evidence>
<dbReference type="InterPro" id="IPR035914">
    <property type="entry name" value="Sperma_CUB_dom_sf"/>
</dbReference>
<evidence type="ECO:0000256" key="1">
    <source>
        <dbReference type="ARBA" id="ARBA00023157"/>
    </source>
</evidence>
<dbReference type="SMART" id="SM00042">
    <property type="entry name" value="CUB"/>
    <property type="match status" value="5"/>
</dbReference>
<dbReference type="PANTHER" id="PTHR24252:SF7">
    <property type="entry name" value="HYALIN"/>
    <property type="match status" value="1"/>
</dbReference>
<gene>
    <name evidence="7" type="ORF">KUTeg_003516</name>
</gene>
<feature type="disulfide bond" evidence="3">
    <location>
        <begin position="924"/>
        <end position="939"/>
    </location>
</feature>
<protein>
    <submittedName>
        <fullName evidence="7">Uncharacterized protein</fullName>
    </submittedName>
</protein>
<dbReference type="PROSITE" id="PS50068">
    <property type="entry name" value="LDLRA_2"/>
    <property type="match status" value="3"/>
</dbReference>
<dbReference type="InterPro" id="IPR018114">
    <property type="entry name" value="TRYPSIN_HIS"/>
</dbReference>
<organism evidence="7 8">
    <name type="scientific">Tegillarca granosa</name>
    <name type="common">Malaysian cockle</name>
    <name type="synonym">Anadara granosa</name>
    <dbReference type="NCBI Taxonomy" id="220873"/>
    <lineage>
        <taxon>Eukaryota</taxon>
        <taxon>Metazoa</taxon>
        <taxon>Spiralia</taxon>
        <taxon>Lophotrochozoa</taxon>
        <taxon>Mollusca</taxon>
        <taxon>Bivalvia</taxon>
        <taxon>Autobranchia</taxon>
        <taxon>Pteriomorphia</taxon>
        <taxon>Arcoida</taxon>
        <taxon>Arcoidea</taxon>
        <taxon>Arcidae</taxon>
        <taxon>Tegillarca</taxon>
    </lineage>
</organism>
<keyword evidence="4" id="KW-0378">Hydrolase</keyword>
<sequence length="1174" mass="128293">MYTNYPPNRDCVWRIYAPDGYSVKLHFTSFGLEGGRNCPFDYVTIFDGPTATGREIVSACGNHIPADVMSKSNVLYVSFHSDQSSSDIGFNATYTIVKQSNGTAVLTDAACHSSGALYINNPSGNIVSEGYDGTHVYPENLNCRWHIEGAAGKVITLNFNDFDVEKDTGCPYDYFSVYDGGDSRAPLLQKLCGVQFPPTITSSSNELYIRFHTDESVGGRGFNITYTIHDPKPTCSPTQFTCTSGDCITSSSVCDGKDDCSDGSDELLCKIVGGKEAVVGSWPWQASLLYGVGQLTGYDHLCGGTLISEQWIVTAAHCFEDDRSTTRWNVVLGSHHLLHSDPNQIQSPVSKIVVHENYDEDLTTNDIALVKLSSPVTLNNYVNIACLPSRVVADSTTCYSTGFGDTMGTCCANLLKQVPLPIVNQATCNSSRELDGEVYENMICAGYPKGGQDACQLHINQEFIQRYSPTTNSGASGCGSHSLLTHNNGFIDSHADYDGTTTYLDNSQCSWRIHAPAGKVVRLSTSSFDLESDTSCDYDFLAVYDGRSNHANLIGKFCGNDVVEVVSSGVCKTTEFQCADSSCIPNQWFCDGKDDCGDHSDERKCGRQAGEFCGSHAPSPIIIPSNHGVVKFFSDAADEFQGFEIHWEAIDATAALAHPTHSTGRSHCDQFITGSNGGVLQSPNLPNGTYPINVTCVWRIFAPEGHSVKLHFTKFGLEYSHLCQYDRVQVYDGPSVDDGVLATMCGDGLPRDEISKSNSMMVVFGSDKIYTGIGFRAMYSIVQTQSNEVVTSQACTGKTPVLQGSRGNILSDGYDGVTSYPENMECKWRIHAPAGKVINLYINRLEIEEDADSGCSYDSLSVFDGSTAQGKLLDKMCGTVYPEKITSATNNMFLKLTTDQAIAKCHHHQFQCGNMKCVDASLLCNGKPDCTDGSDELVCANSPNCGVQAIKPNLHEVRVVGGREAVPNSWPWQVMIQMYNSSLECGGSIIHPQWIATASHCFEGDRRLKDFTIIAGKHHENLTDPHEQKRRVTKILMHEHYDPVIMDNDITLLKLNEPLQLNKFVSMVCLPEILVPDGTVCIATGWGDVNGTCCAGLLKQVHLPIVNHQKCNSTDYLNGEVYQHDICAGYDIGQRDTCQGDSGGPLVCKMNHKWTLQGITSWGYDCARKKVHIF</sequence>
<feature type="disulfide bond" evidence="3">
    <location>
        <begin position="578"/>
        <end position="596"/>
    </location>
</feature>
<evidence type="ECO:0000256" key="3">
    <source>
        <dbReference type="PROSITE-ProRule" id="PRU00124"/>
    </source>
</evidence>
<dbReference type="SMART" id="SM00020">
    <property type="entry name" value="Tryp_SPc"/>
    <property type="match status" value="2"/>
</dbReference>
<dbReference type="Pfam" id="PF00431">
    <property type="entry name" value="CUB"/>
    <property type="match status" value="5"/>
</dbReference>
<dbReference type="InterPro" id="IPR036055">
    <property type="entry name" value="LDL_receptor-like_sf"/>
</dbReference>
<feature type="domain" description="CUB" evidence="5">
    <location>
        <begin position="478"/>
        <end position="650"/>
    </location>
</feature>
<feature type="domain" description="Peptidase S1" evidence="6">
    <location>
        <begin position="959"/>
        <end position="1174"/>
    </location>
</feature>
<comment type="caution">
    <text evidence="2">Lacks conserved residue(s) required for the propagation of feature annotation.</text>
</comment>
<dbReference type="SUPFAM" id="SSF49854">
    <property type="entry name" value="Spermadhesin, CUB domain"/>
    <property type="match status" value="6"/>
</dbReference>
<dbReference type="InterPro" id="IPR043504">
    <property type="entry name" value="Peptidase_S1_PA_chymotrypsin"/>
</dbReference>
<keyword evidence="4" id="KW-0720">Serine protease</keyword>
<dbReference type="PROSITE" id="PS01180">
    <property type="entry name" value="CUB"/>
    <property type="match status" value="5"/>
</dbReference>
<evidence type="ECO:0000256" key="4">
    <source>
        <dbReference type="RuleBase" id="RU363034"/>
    </source>
</evidence>
<evidence type="ECO:0000313" key="7">
    <source>
        <dbReference type="EMBL" id="KAJ8318425.1"/>
    </source>
</evidence>
<dbReference type="CDD" id="cd00190">
    <property type="entry name" value="Tryp_SPc"/>
    <property type="match status" value="2"/>
</dbReference>
<dbReference type="InterPro" id="IPR001254">
    <property type="entry name" value="Trypsin_dom"/>
</dbReference>
<dbReference type="InterPro" id="IPR000859">
    <property type="entry name" value="CUB_dom"/>
</dbReference>
<dbReference type="InterPro" id="IPR033116">
    <property type="entry name" value="TRYPSIN_SER"/>
</dbReference>
<feature type="disulfide bond" evidence="3">
    <location>
        <begin position="590"/>
        <end position="605"/>
    </location>
</feature>
<dbReference type="InterPro" id="IPR002172">
    <property type="entry name" value="LDrepeatLR_classA_rpt"/>
</dbReference>
<dbReference type="PROSITE" id="PS01209">
    <property type="entry name" value="LDLRA_1"/>
    <property type="match status" value="3"/>
</dbReference>
<dbReference type="InterPro" id="IPR009003">
    <property type="entry name" value="Peptidase_S1_PA"/>
</dbReference>
<keyword evidence="4" id="KW-0645">Protease</keyword>
<dbReference type="Gene3D" id="2.40.10.10">
    <property type="entry name" value="Trypsin-like serine proteases"/>
    <property type="match status" value="3"/>
</dbReference>
<feature type="domain" description="CUB" evidence="5">
    <location>
        <begin position="668"/>
        <end position="782"/>
    </location>
</feature>
<reference evidence="7 8" key="1">
    <citation type="submission" date="2022-12" db="EMBL/GenBank/DDBJ databases">
        <title>Chromosome-level genome of Tegillarca granosa.</title>
        <authorList>
            <person name="Kim J."/>
        </authorList>
    </citation>
    <scope>NUCLEOTIDE SEQUENCE [LARGE SCALE GENOMIC DNA]</scope>
    <source>
        <strain evidence="7">Teg-2019</strain>
        <tissue evidence="7">Adductor muscle</tissue>
    </source>
</reference>
<accession>A0ABQ9FME7</accession>
<feature type="domain" description="CUB" evidence="5">
    <location>
        <begin position="1"/>
        <end position="97"/>
    </location>
</feature>
<dbReference type="PANTHER" id="PTHR24252">
    <property type="entry name" value="ACROSIN-RELATED"/>
    <property type="match status" value="1"/>
</dbReference>
<feature type="disulfide bond" evidence="3">
    <location>
        <begin position="571"/>
        <end position="583"/>
    </location>
</feature>
<dbReference type="SUPFAM" id="SSF50494">
    <property type="entry name" value="Trypsin-like serine proteases"/>
    <property type="match status" value="2"/>
</dbReference>
<keyword evidence="8" id="KW-1185">Reference proteome</keyword>
<dbReference type="Gene3D" id="4.10.400.10">
    <property type="entry name" value="Low-density Lipoprotein Receptor"/>
    <property type="match status" value="3"/>
</dbReference>
<feature type="disulfide bond" evidence="3">
    <location>
        <begin position="242"/>
        <end position="260"/>
    </location>
</feature>
<comment type="caution">
    <text evidence="7">The sequence shown here is derived from an EMBL/GenBank/DDBJ whole genome shotgun (WGS) entry which is preliminary data.</text>
</comment>
<dbReference type="Gene3D" id="2.60.120.290">
    <property type="entry name" value="Spermadhesin, CUB domain"/>
    <property type="match status" value="5"/>
</dbReference>
<proteinExistence type="predicted"/>
<dbReference type="SUPFAM" id="SSF57424">
    <property type="entry name" value="LDL receptor-like module"/>
    <property type="match status" value="3"/>
</dbReference>
<feature type="domain" description="Peptidase S1" evidence="6">
    <location>
        <begin position="271"/>
        <end position="510"/>
    </location>
</feature>
<feature type="disulfide bond" evidence="3">
    <location>
        <begin position="912"/>
        <end position="930"/>
    </location>
</feature>
<feature type="disulfide bond" evidence="3">
    <location>
        <begin position="905"/>
        <end position="917"/>
    </location>
</feature>
<feature type="domain" description="CUB" evidence="5">
    <location>
        <begin position="795"/>
        <end position="917"/>
    </location>
</feature>
<feature type="disulfide bond" evidence="3">
    <location>
        <begin position="235"/>
        <end position="247"/>
    </location>
</feature>
<dbReference type="PRINTS" id="PR00261">
    <property type="entry name" value="LDLRECEPTOR"/>
</dbReference>
<dbReference type="PROSITE" id="PS00135">
    <property type="entry name" value="TRYPSIN_SER"/>
    <property type="match status" value="1"/>
</dbReference>
<evidence type="ECO:0000313" key="8">
    <source>
        <dbReference type="Proteomes" id="UP001217089"/>
    </source>
</evidence>
<dbReference type="Pfam" id="PF00057">
    <property type="entry name" value="Ldl_recept_a"/>
    <property type="match status" value="2"/>
</dbReference>
<keyword evidence="1 3" id="KW-1015">Disulfide bond</keyword>
<dbReference type="PROSITE" id="PS00134">
    <property type="entry name" value="TRYPSIN_HIS"/>
    <property type="match status" value="1"/>
</dbReference>
<dbReference type="SMART" id="SM00192">
    <property type="entry name" value="LDLa"/>
    <property type="match status" value="3"/>
</dbReference>
<dbReference type="CDD" id="cd00041">
    <property type="entry name" value="CUB"/>
    <property type="match status" value="5"/>
</dbReference>
<feature type="disulfide bond" evidence="3">
    <location>
        <begin position="254"/>
        <end position="269"/>
    </location>
</feature>